<feature type="binding site" evidence="8">
    <location>
        <position position="329"/>
    </location>
    <ligand>
        <name>Mn(2+)</name>
        <dbReference type="ChEBI" id="CHEBI:29035"/>
    </ligand>
</feature>
<dbReference type="PIRSF" id="PIRSF005091">
    <property type="entry name" value="Mmb_sulf_HI1246"/>
    <property type="match status" value="1"/>
</dbReference>
<reference evidence="11" key="1">
    <citation type="submission" date="2024-07" db="EMBL/GenBank/DDBJ databases">
        <title>Complete genome sequence of Prevotella sp. YM-2024 GTC17259.</title>
        <authorList>
            <person name="Hayashi M."/>
            <person name="Muto Y."/>
            <person name="Tanaka K."/>
            <person name="Niwa H."/>
        </authorList>
    </citation>
    <scope>NUCLEOTIDE SEQUENCE</scope>
    <source>
        <strain evidence="11">GTC17259</strain>
    </source>
</reference>
<evidence type="ECO:0000256" key="9">
    <source>
        <dbReference type="SAM" id="Phobius"/>
    </source>
</evidence>
<dbReference type="InterPro" id="IPR050448">
    <property type="entry name" value="OpgB/LTA_synthase_biosynth"/>
</dbReference>
<dbReference type="Gene3D" id="3.40.720.10">
    <property type="entry name" value="Alkaline Phosphatase, subunit A"/>
    <property type="match status" value="1"/>
</dbReference>
<keyword evidence="4 9" id="KW-1133">Transmembrane helix</keyword>
<feature type="transmembrane region" description="Helical" evidence="9">
    <location>
        <begin position="180"/>
        <end position="197"/>
    </location>
</feature>
<feature type="binding site" evidence="8">
    <location>
        <position position="493"/>
    </location>
    <ligand>
        <name>Mn(2+)</name>
        <dbReference type="ChEBI" id="CHEBI:29035"/>
    </ligand>
</feature>
<dbReference type="PANTHER" id="PTHR47371:SF3">
    <property type="entry name" value="PHOSPHOGLYCEROL TRANSFERASE I"/>
    <property type="match status" value="1"/>
</dbReference>
<keyword evidence="7" id="KW-0464">Manganese</keyword>
<keyword evidence="7" id="KW-0479">Metal-binding</keyword>
<keyword evidence="2" id="KW-1003">Cell membrane</keyword>
<evidence type="ECO:0000313" key="11">
    <source>
        <dbReference type="EMBL" id="BFO74981.1"/>
    </source>
</evidence>
<dbReference type="CDD" id="cd16015">
    <property type="entry name" value="LTA_synthase"/>
    <property type="match status" value="1"/>
</dbReference>
<dbReference type="GO" id="GO:0005886">
    <property type="term" value="C:plasma membrane"/>
    <property type="evidence" value="ECO:0007669"/>
    <property type="project" value="UniProtKB-SubCell"/>
</dbReference>
<evidence type="ECO:0000256" key="5">
    <source>
        <dbReference type="ARBA" id="ARBA00023136"/>
    </source>
</evidence>
<evidence type="ECO:0000256" key="3">
    <source>
        <dbReference type="ARBA" id="ARBA00022692"/>
    </source>
</evidence>
<keyword evidence="3 9" id="KW-0812">Transmembrane</keyword>
<accession>A0AB33J4V2</accession>
<evidence type="ECO:0000256" key="7">
    <source>
        <dbReference type="PIRSR" id="PIRSR005091-2"/>
    </source>
</evidence>
<evidence type="ECO:0000256" key="6">
    <source>
        <dbReference type="PIRSR" id="PIRSR005091-1"/>
    </source>
</evidence>
<name>A0AB33J4V2_9BACT</name>
<gene>
    <name evidence="11" type="ORF">GTC17259_00310</name>
</gene>
<dbReference type="GO" id="GO:0046872">
    <property type="term" value="F:metal ion binding"/>
    <property type="evidence" value="ECO:0007669"/>
    <property type="project" value="UniProtKB-KW"/>
</dbReference>
<dbReference type="InterPro" id="IPR017850">
    <property type="entry name" value="Alkaline_phosphatase_core_sf"/>
</dbReference>
<feature type="transmembrane region" description="Helical" evidence="9">
    <location>
        <begin position="94"/>
        <end position="116"/>
    </location>
</feature>
<dbReference type="InterPro" id="IPR012160">
    <property type="entry name" value="LtaS-like"/>
</dbReference>
<feature type="domain" description="Sulfatase N-terminal" evidence="10">
    <location>
        <begin position="281"/>
        <end position="545"/>
    </location>
</feature>
<sequence>MKEHRLRYVVGMAAFILRNFVGFAVLAMLMKPLFMLYNHLVYAETTLRDYVAVMWHGLPMDFAVGGYLTVVPALLALAVPFGAAGVFRKLAKVYYAAVALLLAMIFVVDAVLYGYWGFRLDMTPLFYFFSSPADATASVGAGFVVLGVVAWLLLSWGFYRIALRWLMPLPAATTGMSEKIQGVLTVLVLMGLLIIPIRGGVTTSTMNLGNVYYSQNQRLNHAAVNPCFSLLRSWVDGSAKLSEQYRMMDAGEANREFARLVKTTSRAHKGAETQLLRSHRPDIVLIVLESFSAQIMQELGGQPHVAVNMDRLAREGVLFTRFYANSFRTDRGLVSILAGYPAQPTMSIMKYTEKVETLPSLPRELKSQGYNLQYYYGGDADFTNMRSFLTTAGFEKIVADVDFPVNLRLSKWGVPDGYVFDRAASDIEQYRGGPFLKVIQTSSSHEPYDVPYHRLDNKILNAFAYADDCLGKFVERLRRSGRWDNTLIVLVPDHLGCYPESISNYDFERYHIPLILTGGAVKASRRIDTIGSQIDIAATLLAQLGLSHHRFAFSKDMMDADAPHFGYFTVPNAFGMITPTDSVMYDLDTQKAVHRRGLHTDHTLKQGKAYLQKLYDDLSKR</sequence>
<protein>
    <submittedName>
        <fullName evidence="11">Alkaline phosphatase family protein</fullName>
    </submittedName>
</protein>
<evidence type="ECO:0000256" key="8">
    <source>
        <dbReference type="PIRSR" id="PIRSR005091-3"/>
    </source>
</evidence>
<evidence type="ECO:0000256" key="2">
    <source>
        <dbReference type="ARBA" id="ARBA00022475"/>
    </source>
</evidence>
<feature type="active site" evidence="6">
    <location>
        <position position="329"/>
    </location>
</feature>
<dbReference type="EMBL" id="AP035787">
    <property type="protein sequence ID" value="BFO74981.1"/>
    <property type="molecule type" value="Genomic_DNA"/>
</dbReference>
<dbReference type="Gene3D" id="3.30.1120.80">
    <property type="match status" value="1"/>
</dbReference>
<feature type="transmembrane region" description="Helical" evidence="9">
    <location>
        <begin position="136"/>
        <end position="159"/>
    </location>
</feature>
<evidence type="ECO:0000259" key="10">
    <source>
        <dbReference type="Pfam" id="PF00884"/>
    </source>
</evidence>
<dbReference type="AlphaFoldDB" id="A0AB33J4V2"/>
<dbReference type="SUPFAM" id="SSF53649">
    <property type="entry name" value="Alkaline phosphatase-like"/>
    <property type="match status" value="1"/>
</dbReference>
<comment type="subcellular location">
    <subcellularLocation>
        <location evidence="1">Cell membrane</location>
        <topology evidence="1">Multi-pass membrane protein</topology>
    </subcellularLocation>
</comment>
<evidence type="ECO:0000256" key="4">
    <source>
        <dbReference type="ARBA" id="ARBA00022989"/>
    </source>
</evidence>
<evidence type="ECO:0000256" key="1">
    <source>
        <dbReference type="ARBA" id="ARBA00004651"/>
    </source>
</evidence>
<keyword evidence="5 9" id="KW-0472">Membrane</keyword>
<dbReference type="Pfam" id="PF00884">
    <property type="entry name" value="Sulfatase"/>
    <property type="match status" value="1"/>
</dbReference>
<feature type="binding site" evidence="7">
    <location>
        <position position="445"/>
    </location>
    <ligand>
        <name>substrate</name>
    </ligand>
</feature>
<feature type="binding site" evidence="8">
    <location>
        <position position="289"/>
    </location>
    <ligand>
        <name>Mn(2+)</name>
        <dbReference type="ChEBI" id="CHEBI:29035"/>
    </ligand>
</feature>
<organism evidence="11">
    <name type="scientific">Prevotella sp. GTC17259</name>
    <dbReference type="NCBI Taxonomy" id="3236795"/>
    <lineage>
        <taxon>Bacteria</taxon>
        <taxon>Pseudomonadati</taxon>
        <taxon>Bacteroidota</taxon>
        <taxon>Bacteroidia</taxon>
        <taxon>Bacteroidales</taxon>
        <taxon>Prevotellaceae</taxon>
        <taxon>Prevotella</taxon>
    </lineage>
</organism>
<proteinExistence type="predicted"/>
<feature type="binding site" evidence="8">
    <location>
        <position position="494"/>
    </location>
    <ligand>
        <name>Mn(2+)</name>
        <dbReference type="ChEBI" id="CHEBI:29035"/>
    </ligand>
</feature>
<feature type="transmembrane region" description="Helical" evidence="9">
    <location>
        <begin position="64"/>
        <end position="87"/>
    </location>
</feature>
<dbReference type="PANTHER" id="PTHR47371">
    <property type="entry name" value="LIPOTEICHOIC ACID SYNTHASE"/>
    <property type="match status" value="1"/>
</dbReference>
<feature type="transmembrane region" description="Helical" evidence="9">
    <location>
        <begin position="7"/>
        <end position="30"/>
    </location>
</feature>
<dbReference type="InterPro" id="IPR000917">
    <property type="entry name" value="Sulfatase_N"/>
</dbReference>